<name>A0A6A5KCG2_9PLEO</name>
<protein>
    <recommendedName>
        <fullName evidence="1">Protein kinase domain-containing protein</fullName>
    </recommendedName>
</protein>
<dbReference type="InterPro" id="IPR002575">
    <property type="entry name" value="Aminoglycoside_PTrfase"/>
</dbReference>
<evidence type="ECO:0000259" key="1">
    <source>
        <dbReference type="PROSITE" id="PS50011"/>
    </source>
</evidence>
<dbReference type="InterPro" id="IPR011009">
    <property type="entry name" value="Kinase-like_dom_sf"/>
</dbReference>
<dbReference type="InterPro" id="IPR000719">
    <property type="entry name" value="Prot_kinase_dom"/>
</dbReference>
<evidence type="ECO:0000313" key="2">
    <source>
        <dbReference type="EMBL" id="KAF1833486.1"/>
    </source>
</evidence>
<evidence type="ECO:0000313" key="3">
    <source>
        <dbReference type="Proteomes" id="UP000800040"/>
    </source>
</evidence>
<dbReference type="OrthoDB" id="3250044at2759"/>
<dbReference type="GO" id="GO:0005524">
    <property type="term" value="F:ATP binding"/>
    <property type="evidence" value="ECO:0007669"/>
    <property type="project" value="InterPro"/>
</dbReference>
<sequence>MEPIVDPAARNPSTKFPLDGLTVAISSMPQETLIAYGRAAPVLHSFGGVEVVRLSHNLIIKSGAGVLASEGETMRYVMTTFPEVRLPRVYRYFNFDCPFSYFGVKGYIVMDYLDGLSLDSCWDQLSHEAQKNIVTQVAAMVNQLQSIHSGIPGVIGGGISRGIWFSDYGAGPFTTKEVFGKWINWKLGLSKYYGGAAADVPQIEYHHFVLIHGDLSPGNLILDADNQVWLIDWGCAGVYLPIFEAASLKHQVQFPNFAQLLLPLIYNHADELAQLESCSYGIKHVVFSLPPEIASADRTDP</sequence>
<dbReference type="GO" id="GO:0004672">
    <property type="term" value="F:protein kinase activity"/>
    <property type="evidence" value="ECO:0007669"/>
    <property type="project" value="InterPro"/>
</dbReference>
<dbReference type="InterPro" id="IPR051678">
    <property type="entry name" value="AGP_Transferase"/>
</dbReference>
<accession>A0A6A5KCG2</accession>
<dbReference type="PANTHER" id="PTHR21310">
    <property type="entry name" value="AMINOGLYCOSIDE PHOSPHOTRANSFERASE-RELATED-RELATED"/>
    <property type="match status" value="1"/>
</dbReference>
<dbReference type="Proteomes" id="UP000800040">
    <property type="component" value="Unassembled WGS sequence"/>
</dbReference>
<proteinExistence type="predicted"/>
<dbReference type="PANTHER" id="PTHR21310:SF39">
    <property type="entry name" value="AMINOGLYCOSIDE PHOSPHOTRANSFERASE DOMAIN-CONTAINING PROTEIN"/>
    <property type="match status" value="1"/>
</dbReference>
<gene>
    <name evidence="2" type="ORF">BDW02DRAFT_552586</name>
</gene>
<dbReference type="AlphaFoldDB" id="A0A6A5KCG2"/>
<organism evidence="2 3">
    <name type="scientific">Decorospora gaudefroyi</name>
    <dbReference type="NCBI Taxonomy" id="184978"/>
    <lineage>
        <taxon>Eukaryota</taxon>
        <taxon>Fungi</taxon>
        <taxon>Dikarya</taxon>
        <taxon>Ascomycota</taxon>
        <taxon>Pezizomycotina</taxon>
        <taxon>Dothideomycetes</taxon>
        <taxon>Pleosporomycetidae</taxon>
        <taxon>Pleosporales</taxon>
        <taxon>Pleosporineae</taxon>
        <taxon>Pleosporaceae</taxon>
        <taxon>Decorospora</taxon>
    </lineage>
</organism>
<reference evidence="2" key="1">
    <citation type="submission" date="2020-01" db="EMBL/GenBank/DDBJ databases">
        <authorList>
            <consortium name="DOE Joint Genome Institute"/>
            <person name="Haridas S."/>
            <person name="Albert R."/>
            <person name="Binder M."/>
            <person name="Bloem J."/>
            <person name="Labutti K."/>
            <person name="Salamov A."/>
            <person name="Andreopoulos B."/>
            <person name="Baker S.E."/>
            <person name="Barry K."/>
            <person name="Bills G."/>
            <person name="Bluhm B.H."/>
            <person name="Cannon C."/>
            <person name="Castanera R."/>
            <person name="Culley D.E."/>
            <person name="Daum C."/>
            <person name="Ezra D."/>
            <person name="Gonzalez J.B."/>
            <person name="Henrissat B."/>
            <person name="Kuo A."/>
            <person name="Liang C."/>
            <person name="Lipzen A."/>
            <person name="Lutzoni F."/>
            <person name="Magnuson J."/>
            <person name="Mondo S."/>
            <person name="Nolan M."/>
            <person name="Ohm R."/>
            <person name="Pangilinan J."/>
            <person name="Park H.-J."/>
            <person name="Ramirez L."/>
            <person name="Alfaro M."/>
            <person name="Sun H."/>
            <person name="Tritt A."/>
            <person name="Yoshinaga Y."/>
            <person name="Zwiers L.-H."/>
            <person name="Turgeon B.G."/>
            <person name="Goodwin S.B."/>
            <person name="Spatafora J.W."/>
            <person name="Crous P.W."/>
            <person name="Grigoriev I.V."/>
        </authorList>
    </citation>
    <scope>NUCLEOTIDE SEQUENCE</scope>
    <source>
        <strain evidence="2">P77</strain>
    </source>
</reference>
<feature type="domain" description="Protein kinase" evidence="1">
    <location>
        <begin position="1"/>
        <end position="301"/>
    </location>
</feature>
<dbReference type="SUPFAM" id="SSF56112">
    <property type="entry name" value="Protein kinase-like (PK-like)"/>
    <property type="match status" value="1"/>
</dbReference>
<dbReference type="Gene3D" id="3.90.1200.10">
    <property type="match status" value="1"/>
</dbReference>
<keyword evidence="3" id="KW-1185">Reference proteome</keyword>
<dbReference type="PROSITE" id="PS50011">
    <property type="entry name" value="PROTEIN_KINASE_DOM"/>
    <property type="match status" value="1"/>
</dbReference>
<dbReference type="EMBL" id="ML975318">
    <property type="protein sequence ID" value="KAF1833486.1"/>
    <property type="molecule type" value="Genomic_DNA"/>
</dbReference>
<dbReference type="Pfam" id="PF01636">
    <property type="entry name" value="APH"/>
    <property type="match status" value="1"/>
</dbReference>